<accession>A0A931J450</accession>
<gene>
    <name evidence="2" type="primary">thpR</name>
    <name evidence="2" type="ORF">I7X39_10975</name>
</gene>
<proteinExistence type="predicted"/>
<dbReference type="NCBIfam" id="TIGR02258">
    <property type="entry name" value="2_5_ligase"/>
    <property type="match status" value="1"/>
</dbReference>
<dbReference type="RefSeq" id="WP_198111190.1">
    <property type="nucleotide sequence ID" value="NZ_JAEDAK010000006.1"/>
</dbReference>
<dbReference type="GO" id="GO:0004113">
    <property type="term" value="F:2',3'-cyclic-nucleotide 3'-phosphodiesterase activity"/>
    <property type="evidence" value="ECO:0007669"/>
    <property type="project" value="InterPro"/>
</dbReference>
<organism evidence="2 3">
    <name type="scientific">Inhella proteolytica</name>
    <dbReference type="NCBI Taxonomy" id="2795029"/>
    <lineage>
        <taxon>Bacteria</taxon>
        <taxon>Pseudomonadati</taxon>
        <taxon>Pseudomonadota</taxon>
        <taxon>Betaproteobacteria</taxon>
        <taxon>Burkholderiales</taxon>
        <taxon>Sphaerotilaceae</taxon>
        <taxon>Inhella</taxon>
    </lineage>
</organism>
<keyword evidence="3" id="KW-1185">Reference proteome</keyword>
<evidence type="ECO:0000256" key="1">
    <source>
        <dbReference type="ARBA" id="ARBA00022801"/>
    </source>
</evidence>
<name>A0A931J450_9BURK</name>
<dbReference type="Gene3D" id="3.90.1140.10">
    <property type="entry name" value="Cyclic phosphodiesterase"/>
    <property type="match status" value="1"/>
</dbReference>
<evidence type="ECO:0000313" key="3">
    <source>
        <dbReference type="Proteomes" id="UP000613266"/>
    </source>
</evidence>
<dbReference type="PANTHER" id="PTHR35561:SF1">
    <property type="entry name" value="RNA 2',3'-CYCLIC PHOSPHODIESTERASE"/>
    <property type="match status" value="1"/>
</dbReference>
<dbReference type="InterPro" id="IPR004175">
    <property type="entry name" value="RNA_CPDase"/>
</dbReference>
<dbReference type="EMBL" id="JAEDAK010000006">
    <property type="protein sequence ID" value="MBH9577423.1"/>
    <property type="molecule type" value="Genomic_DNA"/>
</dbReference>
<dbReference type="GO" id="GO:0008664">
    <property type="term" value="F:RNA 2',3'-cyclic 3'-phosphodiesterase activity"/>
    <property type="evidence" value="ECO:0007669"/>
    <property type="project" value="InterPro"/>
</dbReference>
<sequence length="168" mass="18752">MVSTPEPLRLFIALWPDAATAQALHAWSDGLHWPPGARRHPAAHLHLTLHFLGATAPDRVPEIAALLPARIEPIELHWGEHQDWGHGLQVLCPLDPPAALFELQQQLGQRLQAHGLPVETRPYRPHLTLARKASGVRAAQELDLRWRATRLVLAQSLRGYHALWSSAD</sequence>
<dbReference type="SUPFAM" id="SSF55144">
    <property type="entry name" value="LigT-like"/>
    <property type="match status" value="1"/>
</dbReference>
<evidence type="ECO:0000313" key="2">
    <source>
        <dbReference type="EMBL" id="MBH9577423.1"/>
    </source>
</evidence>
<dbReference type="InterPro" id="IPR009097">
    <property type="entry name" value="Cyclic_Pdiesterase"/>
</dbReference>
<dbReference type="AlphaFoldDB" id="A0A931J450"/>
<dbReference type="Proteomes" id="UP000613266">
    <property type="component" value="Unassembled WGS sequence"/>
</dbReference>
<comment type="caution">
    <text evidence="2">The sequence shown here is derived from an EMBL/GenBank/DDBJ whole genome shotgun (WGS) entry which is preliminary data.</text>
</comment>
<keyword evidence="1" id="KW-0378">Hydrolase</keyword>
<reference evidence="2" key="1">
    <citation type="submission" date="2020-12" db="EMBL/GenBank/DDBJ databases">
        <title>The genome sequence of Inhella sp. 1Y17.</title>
        <authorList>
            <person name="Liu Y."/>
        </authorList>
    </citation>
    <scope>NUCLEOTIDE SEQUENCE</scope>
    <source>
        <strain evidence="2">1Y17</strain>
    </source>
</reference>
<dbReference type="Pfam" id="PF13563">
    <property type="entry name" value="2_5_RNA_ligase2"/>
    <property type="match status" value="1"/>
</dbReference>
<protein>
    <submittedName>
        <fullName evidence="2">RNA 2',3'-cyclic phosphodiesterase</fullName>
    </submittedName>
</protein>
<dbReference type="PANTHER" id="PTHR35561">
    <property type="entry name" value="RNA 2',3'-CYCLIC PHOSPHODIESTERASE"/>
    <property type="match status" value="1"/>
</dbReference>